<dbReference type="Pfam" id="PF13934">
    <property type="entry name" value="ELYS"/>
    <property type="match status" value="1"/>
</dbReference>
<feature type="compositionally biased region" description="Polar residues" evidence="3">
    <location>
        <begin position="920"/>
        <end position="929"/>
    </location>
</feature>
<evidence type="ECO:0000256" key="1">
    <source>
        <dbReference type="ARBA" id="ARBA00004123"/>
    </source>
</evidence>
<dbReference type="AlphaFoldDB" id="A0AB40AI98"/>
<organism evidence="5 6">
    <name type="scientific">Dioscorea cayennensis subsp. rotundata</name>
    <name type="common">White Guinea yam</name>
    <name type="synonym">Dioscorea rotundata</name>
    <dbReference type="NCBI Taxonomy" id="55577"/>
    <lineage>
        <taxon>Eukaryota</taxon>
        <taxon>Viridiplantae</taxon>
        <taxon>Streptophyta</taxon>
        <taxon>Embryophyta</taxon>
        <taxon>Tracheophyta</taxon>
        <taxon>Spermatophyta</taxon>
        <taxon>Magnoliopsida</taxon>
        <taxon>Liliopsida</taxon>
        <taxon>Dioscoreales</taxon>
        <taxon>Dioscoreaceae</taxon>
        <taxon>Dioscorea</taxon>
    </lineage>
</organism>
<dbReference type="InterPro" id="IPR025151">
    <property type="entry name" value="ELYS_dom"/>
</dbReference>
<keyword evidence="5" id="KW-1185">Reference proteome</keyword>
<evidence type="ECO:0000259" key="4">
    <source>
        <dbReference type="Pfam" id="PF13934"/>
    </source>
</evidence>
<accession>A0AB40AI98</accession>
<reference evidence="6" key="1">
    <citation type="submission" date="2025-08" db="UniProtKB">
        <authorList>
            <consortium name="RefSeq"/>
        </authorList>
    </citation>
    <scope>IDENTIFICATION</scope>
</reference>
<evidence type="ECO:0000256" key="2">
    <source>
        <dbReference type="ARBA" id="ARBA00023242"/>
    </source>
</evidence>
<feature type="region of interest" description="Disordered" evidence="3">
    <location>
        <begin position="914"/>
        <end position="978"/>
    </location>
</feature>
<dbReference type="RefSeq" id="XP_039114598.1">
    <property type="nucleotide sequence ID" value="XM_039258664.1"/>
</dbReference>
<evidence type="ECO:0000256" key="3">
    <source>
        <dbReference type="SAM" id="MobiDB-lite"/>
    </source>
</evidence>
<feature type="domain" description="ELYS-like" evidence="4">
    <location>
        <begin position="313"/>
        <end position="595"/>
    </location>
</feature>
<dbReference type="Proteomes" id="UP001515500">
    <property type="component" value="Chromosome 19"/>
</dbReference>
<evidence type="ECO:0000313" key="6">
    <source>
        <dbReference type="RefSeq" id="XP_039114598.1"/>
    </source>
</evidence>
<protein>
    <submittedName>
        <fullName evidence="6">E3 ubiquitin-protein ligase HOS1</fullName>
    </submittedName>
</protein>
<sequence>MEPEMNSHKCLPSNASLYQNVLEHMASIDLIELCNEAKIEHCRATRDLSSCGRYVKHVLESCGHAALCAECSQRCDVCPICRTALPTSGSKVRLRLYYKCIEAGLISKKLDDRFQEKKDIGEHSAADIERLYSLFDVALENNLVSLICHYVTDVCMDENAVSSDPVLAFLLDEVVVKDWCKRKFKRIIHELSSIYALGIEAMKDKMNLLQKFVLQLTGVSSVLEVMDASFKETLSAQLRDLHQLLESTLKAKQHLEVMIWCIQHQFLEDVPSRFPDSASWNRLVRERKSAAVKRAWPNFTSTSVASLGPNEATLFIEEALSNLGIEESYSQDIEEDLDISCLQQEHSPLLFLSKIDEGHTNRKEGWYPFGNLRVAADVLFLHGTSDMVLAKQAIFLYYLFDRQWTRPDSEWRYLVDDFAAFFGITRHALLESLTFYLLDDDSDQTLQEASILLPQIAGPETHPKIAQVLLERQRPDIALSVLRCTGHDGTCGVANSESISLNQAMTAVRVKIECGLLTEAFMYQRMHCSRVKEDNIKQAPPGVFSESLTPNSWNHHVEVLVSEICYLCSRRNLVDRIIELPWNSNEEKYLHSCLFEYARQDPASVHGSLLVVFYLQRYRYIEAYQVDRELQKLEHNVTVSASEEVASRIRSISHWRAAMIDKSVNLLPEVERKKVTATNVFDSAIFGSHAVQTPLAKDFAAESENPAAISNSSMKPSVLLTNLESRKASPNAHTSLSSPRGGHPFEFGNKGTSIIQRRLLNASERPSSYRINTLGGGMSSSHTSNGEYSPSNGNIVKHLIQQNNVKQGYQSVGLLIPASNPINLQSTPQREAKATASGLLHNDWQLHSLQSSFGFEPNDIAIQAESSHSLLPRGIPEDSNSLINTPHNNGFRKDPFGDQNSLISGKRNLLDRSLSNLSSEEANMNTRRGSPTKELNMKGMPRWRTDESSEDEEDNALRKHRAGNTPFVMPRRAKHPWR</sequence>
<dbReference type="PANTHER" id="PTHR47358">
    <property type="entry name" value="E3 UBIQUITIN-PROTEIN LIGASE HOS1"/>
    <property type="match status" value="1"/>
</dbReference>
<dbReference type="GO" id="GO:0005634">
    <property type="term" value="C:nucleus"/>
    <property type="evidence" value="ECO:0007669"/>
    <property type="project" value="UniProtKB-SubCell"/>
</dbReference>
<dbReference type="PANTHER" id="PTHR47358:SF2">
    <property type="entry name" value="E3 UBIQUITIN-PROTEIN LIGASE HOS1"/>
    <property type="match status" value="1"/>
</dbReference>
<proteinExistence type="predicted"/>
<dbReference type="InterPro" id="IPR044718">
    <property type="entry name" value="HOS1"/>
</dbReference>
<comment type="subcellular location">
    <subcellularLocation>
        <location evidence="1">Nucleus</location>
    </subcellularLocation>
</comment>
<name>A0AB40AI98_DIOCR</name>
<evidence type="ECO:0000313" key="5">
    <source>
        <dbReference type="Proteomes" id="UP001515500"/>
    </source>
</evidence>
<dbReference type="GO" id="GO:0004842">
    <property type="term" value="F:ubiquitin-protein transferase activity"/>
    <property type="evidence" value="ECO:0007669"/>
    <property type="project" value="InterPro"/>
</dbReference>
<dbReference type="GO" id="GO:0016567">
    <property type="term" value="P:protein ubiquitination"/>
    <property type="evidence" value="ECO:0007669"/>
    <property type="project" value="InterPro"/>
</dbReference>
<dbReference type="GeneID" id="120249951"/>
<keyword evidence="2" id="KW-0539">Nucleus</keyword>
<gene>
    <name evidence="6" type="primary">LOC120249951</name>
</gene>